<evidence type="ECO:0000256" key="11">
    <source>
        <dbReference type="ARBA" id="ARBA00049091"/>
    </source>
</evidence>
<dbReference type="InterPro" id="IPR013766">
    <property type="entry name" value="Thioredoxin_domain"/>
</dbReference>
<name>A0ABV5GYA4_9FLAO</name>
<evidence type="ECO:0000256" key="3">
    <source>
        <dbReference type="ARBA" id="ARBA00022559"/>
    </source>
</evidence>
<evidence type="ECO:0000256" key="5">
    <source>
        <dbReference type="ARBA" id="ARBA00023002"/>
    </source>
</evidence>
<keyword evidence="3" id="KW-0575">Peroxidase</keyword>
<evidence type="ECO:0000256" key="2">
    <source>
        <dbReference type="ARBA" id="ARBA00013017"/>
    </source>
</evidence>
<organism evidence="13 14">
    <name type="scientific">Algibacter miyuki</name>
    <dbReference type="NCBI Taxonomy" id="1306933"/>
    <lineage>
        <taxon>Bacteria</taxon>
        <taxon>Pseudomonadati</taxon>
        <taxon>Bacteroidota</taxon>
        <taxon>Flavobacteriia</taxon>
        <taxon>Flavobacteriales</taxon>
        <taxon>Flavobacteriaceae</taxon>
        <taxon>Algibacter</taxon>
    </lineage>
</organism>
<dbReference type="Proteomes" id="UP001589590">
    <property type="component" value="Unassembled WGS sequence"/>
</dbReference>
<keyword evidence="5" id="KW-0560">Oxidoreductase</keyword>
<dbReference type="Pfam" id="PF00578">
    <property type="entry name" value="AhpC-TSA"/>
    <property type="match status" value="1"/>
</dbReference>
<evidence type="ECO:0000256" key="4">
    <source>
        <dbReference type="ARBA" id="ARBA00022862"/>
    </source>
</evidence>
<evidence type="ECO:0000256" key="7">
    <source>
        <dbReference type="ARBA" id="ARBA00023284"/>
    </source>
</evidence>
<dbReference type="RefSeq" id="WP_290268336.1">
    <property type="nucleotide sequence ID" value="NZ_JAUFQP010000004.1"/>
</dbReference>
<evidence type="ECO:0000313" key="13">
    <source>
        <dbReference type="EMBL" id="MFB9104030.1"/>
    </source>
</evidence>
<comment type="caution">
    <text evidence="13">The sequence shown here is derived from an EMBL/GenBank/DDBJ whole genome shotgun (WGS) entry which is preliminary data.</text>
</comment>
<keyword evidence="14" id="KW-1185">Reference proteome</keyword>
<comment type="similarity">
    <text evidence="9">Belongs to the peroxiredoxin family. BCP/PrxQ subfamily.</text>
</comment>
<keyword evidence="4" id="KW-0049">Antioxidant</keyword>
<evidence type="ECO:0000256" key="6">
    <source>
        <dbReference type="ARBA" id="ARBA00023157"/>
    </source>
</evidence>
<dbReference type="CDD" id="cd02970">
    <property type="entry name" value="PRX_like2"/>
    <property type="match status" value="1"/>
</dbReference>
<evidence type="ECO:0000313" key="14">
    <source>
        <dbReference type="Proteomes" id="UP001589590"/>
    </source>
</evidence>
<dbReference type="InterPro" id="IPR000866">
    <property type="entry name" value="AhpC/TSA"/>
</dbReference>
<dbReference type="PANTHER" id="PTHR42801:SF7">
    <property type="entry name" value="SLL1159 PROTEIN"/>
    <property type="match status" value="1"/>
</dbReference>
<evidence type="ECO:0000259" key="12">
    <source>
        <dbReference type="PROSITE" id="PS51352"/>
    </source>
</evidence>
<dbReference type="PANTHER" id="PTHR42801">
    <property type="entry name" value="THIOREDOXIN-DEPENDENT PEROXIDE REDUCTASE"/>
    <property type="match status" value="1"/>
</dbReference>
<sequence length="191" mass="21352">MSKLQDFQKLVIANALEAKGLKTGEKAPNFELPNAFGKTIALSDCLKTGPVILKFYRGEWCPICNLDLIEIQKYANQFKAFNAQIVAISPQKPDDALSISQKNALQFEVLSDGNQDVIKAYNLQFDPGEDYHQRRDLSVLNGDSSITLPVPATFVINQDFTVIASHVEANYTERMSPDDILEVLKRLTNFV</sequence>
<dbReference type="InterPro" id="IPR036249">
    <property type="entry name" value="Thioredoxin-like_sf"/>
</dbReference>
<reference evidence="13 14" key="1">
    <citation type="submission" date="2024-09" db="EMBL/GenBank/DDBJ databases">
        <authorList>
            <person name="Sun Q."/>
            <person name="Mori K."/>
        </authorList>
    </citation>
    <scope>NUCLEOTIDE SEQUENCE [LARGE SCALE GENOMIC DNA]</scope>
    <source>
        <strain evidence="13 14">CECT 8300</strain>
    </source>
</reference>
<evidence type="ECO:0000256" key="10">
    <source>
        <dbReference type="ARBA" id="ARBA00042639"/>
    </source>
</evidence>
<evidence type="ECO:0000256" key="9">
    <source>
        <dbReference type="ARBA" id="ARBA00038489"/>
    </source>
</evidence>
<keyword evidence="7" id="KW-0676">Redox-active center</keyword>
<dbReference type="SUPFAM" id="SSF52833">
    <property type="entry name" value="Thioredoxin-like"/>
    <property type="match status" value="1"/>
</dbReference>
<proteinExistence type="inferred from homology"/>
<gene>
    <name evidence="13" type="ORF">ACFFU1_03890</name>
</gene>
<dbReference type="EC" id="1.11.1.24" evidence="2"/>
<accession>A0ABV5GYA4</accession>
<comment type="function">
    <text evidence="1">Thiol-specific peroxidase that catalyzes the reduction of hydrogen peroxide and organic hydroperoxides to water and alcohols, respectively. Plays a role in cell protection against oxidative stress by detoxifying peroxides and as sensor of hydrogen peroxide-mediated signaling events.</text>
</comment>
<feature type="domain" description="Thioredoxin" evidence="12">
    <location>
        <begin position="21"/>
        <end position="189"/>
    </location>
</feature>
<protein>
    <recommendedName>
        <fullName evidence="2">thioredoxin-dependent peroxiredoxin</fullName>
        <ecNumber evidence="2">1.11.1.24</ecNumber>
    </recommendedName>
    <alternativeName>
        <fullName evidence="8">Thioredoxin peroxidase</fullName>
    </alternativeName>
    <alternativeName>
        <fullName evidence="10">Thioredoxin-dependent peroxiredoxin Bcp</fullName>
    </alternativeName>
</protein>
<evidence type="ECO:0000256" key="1">
    <source>
        <dbReference type="ARBA" id="ARBA00003330"/>
    </source>
</evidence>
<comment type="catalytic activity">
    <reaction evidence="11">
        <text>a hydroperoxide + [thioredoxin]-dithiol = an alcohol + [thioredoxin]-disulfide + H2O</text>
        <dbReference type="Rhea" id="RHEA:62620"/>
        <dbReference type="Rhea" id="RHEA-COMP:10698"/>
        <dbReference type="Rhea" id="RHEA-COMP:10700"/>
        <dbReference type="ChEBI" id="CHEBI:15377"/>
        <dbReference type="ChEBI" id="CHEBI:29950"/>
        <dbReference type="ChEBI" id="CHEBI:30879"/>
        <dbReference type="ChEBI" id="CHEBI:35924"/>
        <dbReference type="ChEBI" id="CHEBI:50058"/>
        <dbReference type="EC" id="1.11.1.24"/>
    </reaction>
</comment>
<dbReference type="InterPro" id="IPR050924">
    <property type="entry name" value="Peroxiredoxin_BCP/PrxQ"/>
</dbReference>
<dbReference type="EMBL" id="JBHMFA010000001">
    <property type="protein sequence ID" value="MFB9104030.1"/>
    <property type="molecule type" value="Genomic_DNA"/>
</dbReference>
<dbReference type="PROSITE" id="PS51352">
    <property type="entry name" value="THIOREDOXIN_2"/>
    <property type="match status" value="1"/>
</dbReference>
<evidence type="ECO:0000256" key="8">
    <source>
        <dbReference type="ARBA" id="ARBA00032824"/>
    </source>
</evidence>
<keyword evidence="6" id="KW-1015">Disulfide bond</keyword>
<dbReference type="Gene3D" id="3.40.30.10">
    <property type="entry name" value="Glutaredoxin"/>
    <property type="match status" value="1"/>
</dbReference>